<sequence>MLPDTDTRRLVLASGRGAVGRCRAFARDALARWDWPQAGEGERGEVARDVLLVVSELVTNAAQHADGPIELSLTRSAVGVRVEVADCSSEPPVLRRGGDPVLPGGHGLRVVDLLSWSWGSRPHEHGKTVWSEIAAPPAVLRPPG</sequence>
<organism evidence="3 4">
    <name type="scientific">Kitasatospora indigofera</name>
    <dbReference type="NCBI Taxonomy" id="67307"/>
    <lineage>
        <taxon>Bacteria</taxon>
        <taxon>Bacillati</taxon>
        <taxon>Actinomycetota</taxon>
        <taxon>Actinomycetes</taxon>
        <taxon>Kitasatosporales</taxon>
        <taxon>Streptomycetaceae</taxon>
        <taxon>Kitasatospora</taxon>
    </lineage>
</organism>
<comment type="caution">
    <text evidence="3">The sequence shown here is derived from an EMBL/GenBank/DDBJ whole genome shotgun (WGS) entry which is preliminary data.</text>
</comment>
<dbReference type="InterPro" id="IPR050267">
    <property type="entry name" value="Anti-sigma-factor_SerPK"/>
</dbReference>
<protein>
    <submittedName>
        <fullName evidence="3">ATPase</fullName>
    </submittedName>
</protein>
<dbReference type="GeneID" id="95352232"/>
<keyword evidence="4" id="KW-1185">Reference proteome</keyword>
<accession>A0A919FGV2</accession>
<proteinExistence type="predicted"/>
<evidence type="ECO:0000313" key="3">
    <source>
        <dbReference type="EMBL" id="GHH65228.1"/>
    </source>
</evidence>
<dbReference type="Proteomes" id="UP000617734">
    <property type="component" value="Unassembled WGS sequence"/>
</dbReference>
<feature type="domain" description="Histidine kinase/HSP90-like ATPase" evidence="2">
    <location>
        <begin position="19"/>
        <end position="130"/>
    </location>
</feature>
<keyword evidence="1" id="KW-0418">Kinase</keyword>
<evidence type="ECO:0000313" key="4">
    <source>
        <dbReference type="Proteomes" id="UP000617734"/>
    </source>
</evidence>
<dbReference type="InterPro" id="IPR003594">
    <property type="entry name" value="HATPase_dom"/>
</dbReference>
<keyword evidence="1" id="KW-0808">Transferase</keyword>
<dbReference type="RefSeq" id="WP_190210208.1">
    <property type="nucleotide sequence ID" value="NZ_BNBO01000006.1"/>
</dbReference>
<dbReference type="InterPro" id="IPR036890">
    <property type="entry name" value="HATPase_C_sf"/>
</dbReference>
<dbReference type="PANTHER" id="PTHR35526">
    <property type="entry name" value="ANTI-SIGMA-F FACTOR RSBW-RELATED"/>
    <property type="match status" value="1"/>
</dbReference>
<dbReference type="PANTHER" id="PTHR35526:SF3">
    <property type="entry name" value="ANTI-SIGMA-F FACTOR RSBW"/>
    <property type="match status" value="1"/>
</dbReference>
<dbReference type="EMBL" id="BNBO01000006">
    <property type="protein sequence ID" value="GHH65228.1"/>
    <property type="molecule type" value="Genomic_DNA"/>
</dbReference>
<dbReference type="Pfam" id="PF13581">
    <property type="entry name" value="HATPase_c_2"/>
    <property type="match status" value="1"/>
</dbReference>
<reference evidence="3" key="2">
    <citation type="submission" date="2020-09" db="EMBL/GenBank/DDBJ databases">
        <authorList>
            <person name="Sun Q."/>
            <person name="Ohkuma M."/>
        </authorList>
    </citation>
    <scope>NUCLEOTIDE SEQUENCE</scope>
    <source>
        <strain evidence="3">JCM 4646</strain>
    </source>
</reference>
<reference evidence="3" key="1">
    <citation type="journal article" date="2014" name="Int. J. Syst. Evol. Microbiol.">
        <title>Complete genome sequence of Corynebacterium casei LMG S-19264T (=DSM 44701T), isolated from a smear-ripened cheese.</title>
        <authorList>
            <consortium name="US DOE Joint Genome Institute (JGI-PGF)"/>
            <person name="Walter F."/>
            <person name="Albersmeier A."/>
            <person name="Kalinowski J."/>
            <person name="Ruckert C."/>
        </authorList>
    </citation>
    <scope>NUCLEOTIDE SEQUENCE</scope>
    <source>
        <strain evidence="3">JCM 4646</strain>
    </source>
</reference>
<dbReference type="CDD" id="cd16936">
    <property type="entry name" value="HATPase_RsbW-like"/>
    <property type="match status" value="1"/>
</dbReference>
<dbReference type="SUPFAM" id="SSF55874">
    <property type="entry name" value="ATPase domain of HSP90 chaperone/DNA topoisomerase II/histidine kinase"/>
    <property type="match status" value="1"/>
</dbReference>
<evidence type="ECO:0000259" key="2">
    <source>
        <dbReference type="Pfam" id="PF13581"/>
    </source>
</evidence>
<dbReference type="AlphaFoldDB" id="A0A919FGV2"/>
<gene>
    <name evidence="3" type="ORF">GCM10018781_17410</name>
</gene>
<keyword evidence="1" id="KW-0723">Serine/threonine-protein kinase</keyword>
<dbReference type="GO" id="GO:0004674">
    <property type="term" value="F:protein serine/threonine kinase activity"/>
    <property type="evidence" value="ECO:0007669"/>
    <property type="project" value="UniProtKB-KW"/>
</dbReference>
<dbReference type="Gene3D" id="3.30.565.10">
    <property type="entry name" value="Histidine kinase-like ATPase, C-terminal domain"/>
    <property type="match status" value="1"/>
</dbReference>
<evidence type="ECO:0000256" key="1">
    <source>
        <dbReference type="ARBA" id="ARBA00022527"/>
    </source>
</evidence>
<name>A0A919FGV2_9ACTN</name>